<reference evidence="1" key="1">
    <citation type="submission" date="2020-08" db="EMBL/GenBank/DDBJ databases">
        <title>Multicomponent nature underlies the extraordinary mechanical properties of spider dragline silk.</title>
        <authorList>
            <person name="Kono N."/>
            <person name="Nakamura H."/>
            <person name="Mori M."/>
            <person name="Yoshida Y."/>
            <person name="Ohtoshi R."/>
            <person name="Malay A.D."/>
            <person name="Moran D.A.P."/>
            <person name="Tomita M."/>
            <person name="Numata K."/>
            <person name="Arakawa K."/>
        </authorList>
    </citation>
    <scope>NUCLEOTIDE SEQUENCE</scope>
</reference>
<proteinExistence type="predicted"/>
<dbReference type="Proteomes" id="UP000887159">
    <property type="component" value="Unassembled WGS sequence"/>
</dbReference>
<accession>A0A8X6SEW9</accession>
<dbReference type="AlphaFoldDB" id="A0A8X6SEW9"/>
<evidence type="ECO:0000313" key="2">
    <source>
        <dbReference type="Proteomes" id="UP000887159"/>
    </source>
</evidence>
<gene>
    <name evidence="1" type="ORF">TNCV_2447781</name>
</gene>
<protein>
    <submittedName>
        <fullName evidence="1">Uncharacterized protein</fullName>
    </submittedName>
</protein>
<dbReference type="EMBL" id="BMAU01021315">
    <property type="protein sequence ID" value="GFY12587.1"/>
    <property type="molecule type" value="Genomic_DNA"/>
</dbReference>
<keyword evidence="2" id="KW-1185">Reference proteome</keyword>
<organism evidence="1 2">
    <name type="scientific">Trichonephila clavipes</name>
    <name type="common">Golden silk orbweaver</name>
    <name type="synonym">Nephila clavipes</name>
    <dbReference type="NCBI Taxonomy" id="2585209"/>
    <lineage>
        <taxon>Eukaryota</taxon>
        <taxon>Metazoa</taxon>
        <taxon>Ecdysozoa</taxon>
        <taxon>Arthropoda</taxon>
        <taxon>Chelicerata</taxon>
        <taxon>Arachnida</taxon>
        <taxon>Araneae</taxon>
        <taxon>Araneomorphae</taxon>
        <taxon>Entelegynae</taxon>
        <taxon>Araneoidea</taxon>
        <taxon>Nephilidae</taxon>
        <taxon>Trichonephila</taxon>
    </lineage>
</organism>
<comment type="caution">
    <text evidence="1">The sequence shown here is derived from an EMBL/GenBank/DDBJ whole genome shotgun (WGS) entry which is preliminary data.</text>
</comment>
<name>A0A8X6SEW9_TRICX</name>
<evidence type="ECO:0000313" key="1">
    <source>
        <dbReference type="EMBL" id="GFY12587.1"/>
    </source>
</evidence>
<sequence>MIRAVIFLEVSAAPINRSTNRNQLKLTFLLATYLLGNVLKSSRVRSGECDITVVFARKSETRRDLCARALPCENTHDWSQ</sequence>